<evidence type="ECO:0000313" key="1">
    <source>
        <dbReference type="EMBL" id="KAH6925488.1"/>
    </source>
</evidence>
<sequence>MNLTLITDISHHAEPPAGPSSRTSPSHRAPTRPRTWVATTMSSSHISRSAARTRGSFSGRTGQVSQSQQRPAPPCNLAEPRARSAITKISADFTVKTMDSRLVHVL</sequence>
<protein>
    <submittedName>
        <fullName evidence="1">Uncharacterized protein</fullName>
    </submittedName>
</protein>
<keyword evidence="2" id="KW-1185">Reference proteome</keyword>
<accession>A0ACB7RVS1</accession>
<dbReference type="Proteomes" id="UP000821845">
    <property type="component" value="Chromosome 7"/>
</dbReference>
<organism evidence="1 2">
    <name type="scientific">Hyalomma asiaticum</name>
    <name type="common">Tick</name>
    <dbReference type="NCBI Taxonomy" id="266040"/>
    <lineage>
        <taxon>Eukaryota</taxon>
        <taxon>Metazoa</taxon>
        <taxon>Ecdysozoa</taxon>
        <taxon>Arthropoda</taxon>
        <taxon>Chelicerata</taxon>
        <taxon>Arachnida</taxon>
        <taxon>Acari</taxon>
        <taxon>Parasitiformes</taxon>
        <taxon>Ixodida</taxon>
        <taxon>Ixodoidea</taxon>
        <taxon>Ixodidae</taxon>
        <taxon>Hyalomminae</taxon>
        <taxon>Hyalomma</taxon>
    </lineage>
</organism>
<name>A0ACB7RVS1_HYAAI</name>
<dbReference type="EMBL" id="CM023487">
    <property type="protein sequence ID" value="KAH6925488.1"/>
    <property type="molecule type" value="Genomic_DNA"/>
</dbReference>
<comment type="caution">
    <text evidence="1">The sequence shown here is derived from an EMBL/GenBank/DDBJ whole genome shotgun (WGS) entry which is preliminary data.</text>
</comment>
<evidence type="ECO:0000313" key="2">
    <source>
        <dbReference type="Proteomes" id="UP000821845"/>
    </source>
</evidence>
<proteinExistence type="predicted"/>
<gene>
    <name evidence="1" type="ORF">HPB50_006101</name>
</gene>
<reference evidence="1" key="1">
    <citation type="submission" date="2020-05" db="EMBL/GenBank/DDBJ databases">
        <title>Large-scale comparative analyses of tick genomes elucidate their genetic diversity and vector capacities.</title>
        <authorList>
            <person name="Jia N."/>
            <person name="Wang J."/>
            <person name="Shi W."/>
            <person name="Du L."/>
            <person name="Sun Y."/>
            <person name="Zhan W."/>
            <person name="Jiang J."/>
            <person name="Wang Q."/>
            <person name="Zhang B."/>
            <person name="Ji P."/>
            <person name="Sakyi L.B."/>
            <person name="Cui X."/>
            <person name="Yuan T."/>
            <person name="Jiang B."/>
            <person name="Yang W."/>
            <person name="Lam T.T.-Y."/>
            <person name="Chang Q."/>
            <person name="Ding S."/>
            <person name="Wang X."/>
            <person name="Zhu J."/>
            <person name="Ruan X."/>
            <person name="Zhao L."/>
            <person name="Wei J."/>
            <person name="Que T."/>
            <person name="Du C."/>
            <person name="Cheng J."/>
            <person name="Dai P."/>
            <person name="Han X."/>
            <person name="Huang E."/>
            <person name="Gao Y."/>
            <person name="Liu J."/>
            <person name="Shao H."/>
            <person name="Ye R."/>
            <person name="Li L."/>
            <person name="Wei W."/>
            <person name="Wang X."/>
            <person name="Wang C."/>
            <person name="Yang T."/>
            <person name="Huo Q."/>
            <person name="Li W."/>
            <person name="Guo W."/>
            <person name="Chen H."/>
            <person name="Zhou L."/>
            <person name="Ni X."/>
            <person name="Tian J."/>
            <person name="Zhou Y."/>
            <person name="Sheng Y."/>
            <person name="Liu T."/>
            <person name="Pan Y."/>
            <person name="Xia L."/>
            <person name="Li J."/>
            <person name="Zhao F."/>
            <person name="Cao W."/>
        </authorList>
    </citation>
    <scope>NUCLEOTIDE SEQUENCE</scope>
    <source>
        <strain evidence="1">Hyas-2018</strain>
    </source>
</reference>